<accession>A0A1A8Z5N0</accession>
<keyword evidence="2 6" id="KW-0238">DNA-binding</keyword>
<feature type="domain" description="HTH araC/xylS-type" evidence="5">
    <location>
        <begin position="51"/>
        <end position="151"/>
    </location>
</feature>
<organism evidence="6 7">
    <name type="scientific">Micromonospora auratinigra</name>
    <dbReference type="NCBI Taxonomy" id="261654"/>
    <lineage>
        <taxon>Bacteria</taxon>
        <taxon>Bacillati</taxon>
        <taxon>Actinomycetota</taxon>
        <taxon>Actinomycetes</taxon>
        <taxon>Micromonosporales</taxon>
        <taxon>Micromonosporaceae</taxon>
        <taxon>Micromonospora</taxon>
    </lineage>
</organism>
<feature type="region of interest" description="Disordered" evidence="4">
    <location>
        <begin position="144"/>
        <end position="166"/>
    </location>
</feature>
<dbReference type="SMART" id="SM00342">
    <property type="entry name" value="HTH_ARAC"/>
    <property type="match status" value="1"/>
</dbReference>
<dbReference type="InterPro" id="IPR018060">
    <property type="entry name" value="HTH_AraC"/>
</dbReference>
<keyword evidence="1" id="KW-0805">Transcription regulation</keyword>
<evidence type="ECO:0000259" key="5">
    <source>
        <dbReference type="PROSITE" id="PS01124"/>
    </source>
</evidence>
<sequence>MQRPGQPATPEQVIRDVVELVASTAVAVFPNAGMTVFYLPEPAGVRPALARRAAEYIEAHAAEPLTVAQIAAACEVGPRAVQIAFQRHYGQSPMAFLRAVRLRRAHQDLQRAGPGQTVAGTARRWGWAHAGRFARAYRETYGQDPGDTLRGAGLAGPSLSEDPTLH</sequence>
<dbReference type="Gene3D" id="1.10.10.60">
    <property type="entry name" value="Homeodomain-like"/>
    <property type="match status" value="1"/>
</dbReference>
<dbReference type="PANTHER" id="PTHR46796">
    <property type="entry name" value="HTH-TYPE TRANSCRIPTIONAL ACTIVATOR RHAS-RELATED"/>
    <property type="match status" value="1"/>
</dbReference>
<dbReference type="STRING" id="261654.GA0070611_0814"/>
<reference evidence="7" key="1">
    <citation type="submission" date="2016-06" db="EMBL/GenBank/DDBJ databases">
        <authorList>
            <person name="Varghese N."/>
            <person name="Submissions Spin"/>
        </authorList>
    </citation>
    <scope>NUCLEOTIDE SEQUENCE [LARGE SCALE GENOMIC DNA]</scope>
    <source>
        <strain evidence="7">DSM 44815</strain>
    </source>
</reference>
<name>A0A1A8Z5N0_9ACTN</name>
<dbReference type="RefSeq" id="WP_091657569.1">
    <property type="nucleotide sequence ID" value="NZ_LT594323.1"/>
</dbReference>
<evidence type="ECO:0000256" key="3">
    <source>
        <dbReference type="ARBA" id="ARBA00023163"/>
    </source>
</evidence>
<evidence type="ECO:0000256" key="2">
    <source>
        <dbReference type="ARBA" id="ARBA00023125"/>
    </source>
</evidence>
<dbReference type="Proteomes" id="UP000199385">
    <property type="component" value="Chromosome I"/>
</dbReference>
<keyword evidence="7" id="KW-1185">Reference proteome</keyword>
<evidence type="ECO:0000256" key="1">
    <source>
        <dbReference type="ARBA" id="ARBA00023015"/>
    </source>
</evidence>
<dbReference type="AlphaFoldDB" id="A0A1A8Z5N0"/>
<dbReference type="PROSITE" id="PS01124">
    <property type="entry name" value="HTH_ARAC_FAMILY_2"/>
    <property type="match status" value="1"/>
</dbReference>
<dbReference type="GO" id="GO:0003700">
    <property type="term" value="F:DNA-binding transcription factor activity"/>
    <property type="evidence" value="ECO:0007669"/>
    <property type="project" value="InterPro"/>
</dbReference>
<dbReference type="PANTHER" id="PTHR46796:SF12">
    <property type="entry name" value="HTH-TYPE DNA-BINDING TRANSCRIPTIONAL ACTIVATOR EUTR"/>
    <property type="match status" value="1"/>
</dbReference>
<dbReference type="InterPro" id="IPR009057">
    <property type="entry name" value="Homeodomain-like_sf"/>
</dbReference>
<keyword evidence="3" id="KW-0804">Transcription</keyword>
<dbReference type="Pfam" id="PF12833">
    <property type="entry name" value="HTH_18"/>
    <property type="match status" value="1"/>
</dbReference>
<evidence type="ECO:0000256" key="4">
    <source>
        <dbReference type="SAM" id="MobiDB-lite"/>
    </source>
</evidence>
<protein>
    <submittedName>
        <fullName evidence="6">AraC-type DNA-binding protein</fullName>
    </submittedName>
</protein>
<dbReference type="GO" id="GO:0043565">
    <property type="term" value="F:sequence-specific DNA binding"/>
    <property type="evidence" value="ECO:0007669"/>
    <property type="project" value="InterPro"/>
</dbReference>
<dbReference type="OrthoDB" id="5464689at2"/>
<dbReference type="EMBL" id="LT594323">
    <property type="protein sequence ID" value="SBT39165.1"/>
    <property type="molecule type" value="Genomic_DNA"/>
</dbReference>
<evidence type="ECO:0000313" key="7">
    <source>
        <dbReference type="Proteomes" id="UP000199385"/>
    </source>
</evidence>
<evidence type="ECO:0000313" key="6">
    <source>
        <dbReference type="EMBL" id="SBT39165.1"/>
    </source>
</evidence>
<dbReference type="PATRIC" id="fig|261654.4.peg.836"/>
<proteinExistence type="predicted"/>
<dbReference type="InterPro" id="IPR050204">
    <property type="entry name" value="AraC_XylS_family_regulators"/>
</dbReference>
<dbReference type="SUPFAM" id="SSF46689">
    <property type="entry name" value="Homeodomain-like"/>
    <property type="match status" value="1"/>
</dbReference>
<gene>
    <name evidence="6" type="ORF">GA0070611_0814</name>
</gene>